<evidence type="ECO:0000313" key="3">
    <source>
        <dbReference type="Proteomes" id="UP000735302"/>
    </source>
</evidence>
<dbReference type="AlphaFoldDB" id="A0AAV4BQH7"/>
<accession>A0AAV4BQH7</accession>
<feature type="compositionally biased region" description="Basic and acidic residues" evidence="1">
    <location>
        <begin position="1"/>
        <end position="26"/>
    </location>
</feature>
<proteinExistence type="predicted"/>
<feature type="compositionally biased region" description="Basic and acidic residues" evidence="1">
    <location>
        <begin position="44"/>
        <end position="61"/>
    </location>
</feature>
<reference evidence="2 3" key="1">
    <citation type="journal article" date="2021" name="Elife">
        <title>Chloroplast acquisition without the gene transfer in kleptoplastic sea slugs, Plakobranchus ocellatus.</title>
        <authorList>
            <person name="Maeda T."/>
            <person name="Takahashi S."/>
            <person name="Yoshida T."/>
            <person name="Shimamura S."/>
            <person name="Takaki Y."/>
            <person name="Nagai Y."/>
            <person name="Toyoda A."/>
            <person name="Suzuki Y."/>
            <person name="Arimoto A."/>
            <person name="Ishii H."/>
            <person name="Satoh N."/>
            <person name="Nishiyama T."/>
            <person name="Hasebe M."/>
            <person name="Maruyama T."/>
            <person name="Minagawa J."/>
            <person name="Obokata J."/>
            <person name="Shigenobu S."/>
        </authorList>
    </citation>
    <scope>NUCLEOTIDE SEQUENCE [LARGE SCALE GENOMIC DNA]</scope>
</reference>
<sequence>MRIEKQQHKEIGWNEEVKGQHEERSGKAARVMSSKGNTMLSGLMKREGVQRRMREEKKDGGVEGWKCRNKIGWEERERDMKRIRCDGRIQRERQSRREGKRVE</sequence>
<feature type="region of interest" description="Disordered" evidence="1">
    <location>
        <begin position="1"/>
        <end position="61"/>
    </location>
</feature>
<comment type="caution">
    <text evidence="2">The sequence shown here is derived from an EMBL/GenBank/DDBJ whole genome shotgun (WGS) entry which is preliminary data.</text>
</comment>
<protein>
    <submittedName>
        <fullName evidence="2">Uncharacterized protein</fullName>
    </submittedName>
</protein>
<evidence type="ECO:0000313" key="2">
    <source>
        <dbReference type="EMBL" id="GFO21043.1"/>
    </source>
</evidence>
<gene>
    <name evidence="2" type="ORF">PoB_004754800</name>
</gene>
<keyword evidence="3" id="KW-1185">Reference proteome</keyword>
<dbReference type="EMBL" id="BLXT01005251">
    <property type="protein sequence ID" value="GFO21043.1"/>
    <property type="molecule type" value="Genomic_DNA"/>
</dbReference>
<organism evidence="2 3">
    <name type="scientific">Plakobranchus ocellatus</name>
    <dbReference type="NCBI Taxonomy" id="259542"/>
    <lineage>
        <taxon>Eukaryota</taxon>
        <taxon>Metazoa</taxon>
        <taxon>Spiralia</taxon>
        <taxon>Lophotrochozoa</taxon>
        <taxon>Mollusca</taxon>
        <taxon>Gastropoda</taxon>
        <taxon>Heterobranchia</taxon>
        <taxon>Euthyneura</taxon>
        <taxon>Panpulmonata</taxon>
        <taxon>Sacoglossa</taxon>
        <taxon>Placobranchoidea</taxon>
        <taxon>Plakobranchidae</taxon>
        <taxon>Plakobranchus</taxon>
    </lineage>
</organism>
<name>A0AAV4BQH7_9GAST</name>
<dbReference type="Proteomes" id="UP000735302">
    <property type="component" value="Unassembled WGS sequence"/>
</dbReference>
<evidence type="ECO:0000256" key="1">
    <source>
        <dbReference type="SAM" id="MobiDB-lite"/>
    </source>
</evidence>